<dbReference type="GO" id="GO:0008803">
    <property type="term" value="F:bis(5'-nucleosyl)-tetraphosphatase (symmetrical) activity"/>
    <property type="evidence" value="ECO:0007669"/>
    <property type="project" value="TreeGrafter"/>
</dbReference>
<evidence type="ECO:0000259" key="1">
    <source>
        <dbReference type="PROSITE" id="PS00125"/>
    </source>
</evidence>
<evidence type="ECO:0000313" key="3">
    <source>
        <dbReference type="Proteomes" id="UP000547614"/>
    </source>
</evidence>
<dbReference type="GO" id="GO:0110154">
    <property type="term" value="P:RNA decapping"/>
    <property type="evidence" value="ECO:0007669"/>
    <property type="project" value="TreeGrafter"/>
</dbReference>
<dbReference type="GO" id="GO:0005737">
    <property type="term" value="C:cytoplasm"/>
    <property type="evidence" value="ECO:0007669"/>
    <property type="project" value="TreeGrafter"/>
</dbReference>
<dbReference type="PANTHER" id="PTHR42850">
    <property type="entry name" value="METALLOPHOSPHOESTERASE"/>
    <property type="match status" value="1"/>
</dbReference>
<dbReference type="Pfam" id="PF00149">
    <property type="entry name" value="Metallophos"/>
    <property type="match status" value="1"/>
</dbReference>
<dbReference type="PROSITE" id="PS00125">
    <property type="entry name" value="SER_THR_PHOSPHATASE"/>
    <property type="match status" value="1"/>
</dbReference>
<dbReference type="RefSeq" id="WP_183323742.1">
    <property type="nucleotide sequence ID" value="NZ_JACHXP010000001.1"/>
</dbReference>
<feature type="domain" description="Serine/threonine specific protein phosphatases" evidence="1">
    <location>
        <begin position="72"/>
        <end position="77"/>
    </location>
</feature>
<dbReference type="AlphaFoldDB" id="A0A839V4U2"/>
<comment type="caution">
    <text evidence="2">The sequence shown here is derived from an EMBL/GenBank/DDBJ whole genome shotgun (WGS) entry which is preliminary data.</text>
</comment>
<accession>A0A839V4U2</accession>
<dbReference type="InterPro" id="IPR006186">
    <property type="entry name" value="Ser/Thr-sp_prot-phosphatase"/>
</dbReference>
<dbReference type="InterPro" id="IPR004843">
    <property type="entry name" value="Calcineurin-like_PHP"/>
</dbReference>
<dbReference type="PANTHER" id="PTHR42850:SF11">
    <property type="entry name" value="BIS(5'-NUCLEOSYL)-TETRAPHOSPHATASE [SYMMETRICAL]"/>
    <property type="match status" value="1"/>
</dbReference>
<proteinExistence type="predicted"/>
<dbReference type="InterPro" id="IPR029052">
    <property type="entry name" value="Metallo-depent_PP-like"/>
</dbReference>
<dbReference type="EC" id="3.1.3.16" evidence="2"/>
<organism evidence="2 3">
    <name type="scientific">Halomonas cerina</name>
    <dbReference type="NCBI Taxonomy" id="447424"/>
    <lineage>
        <taxon>Bacteria</taxon>
        <taxon>Pseudomonadati</taxon>
        <taxon>Pseudomonadota</taxon>
        <taxon>Gammaproteobacteria</taxon>
        <taxon>Oceanospirillales</taxon>
        <taxon>Halomonadaceae</taxon>
        <taxon>Halomonas</taxon>
    </lineage>
</organism>
<gene>
    <name evidence="2" type="ORF">FHR94_000258</name>
</gene>
<protein>
    <submittedName>
        <fullName evidence="2">Serine/threonine protein phosphatase 1</fullName>
        <ecNumber evidence="2">3.1.3.16</ecNumber>
    </submittedName>
</protein>
<dbReference type="InterPro" id="IPR050126">
    <property type="entry name" value="Ap4A_hydrolase"/>
</dbReference>
<dbReference type="Gene3D" id="3.60.21.10">
    <property type="match status" value="1"/>
</dbReference>
<reference evidence="2 3" key="1">
    <citation type="submission" date="2020-08" db="EMBL/GenBank/DDBJ databases">
        <title>Genomic Encyclopedia of Type Strains, Phase III (KMG-III): the genomes of soil and plant-associated and newly described type strains.</title>
        <authorList>
            <person name="Whitman W."/>
        </authorList>
    </citation>
    <scope>NUCLEOTIDE SEQUENCE [LARGE SCALE GENOMIC DNA]</scope>
    <source>
        <strain evidence="2 3">CECT 7282</strain>
    </source>
</reference>
<evidence type="ECO:0000313" key="2">
    <source>
        <dbReference type="EMBL" id="MBB3189040.1"/>
    </source>
</evidence>
<sequence>MTWIEKHGENHQGRDFFVGDLHGQYHLLEQAMHEVDFDPSRDRLFSVGDLIDRGAESFRCLSLTFEPWFHGVRGNHEVLAHDALAQGTRGAWELWQVNGGGWVARHDVHEVRVSLEKALRHLPYAREVTVAGKRIGMVHAEPPRDWRLLETADHAIEQALVWGRTRIHSGDCTPVANIDAVVVGHTILETPTTLGNVHYIDTGAFHTGRLTMIDARDVLAS</sequence>
<keyword evidence="2" id="KW-0378">Hydrolase</keyword>
<dbReference type="Proteomes" id="UP000547614">
    <property type="component" value="Unassembled WGS sequence"/>
</dbReference>
<keyword evidence="3" id="KW-1185">Reference proteome</keyword>
<dbReference type="GO" id="GO:0004722">
    <property type="term" value="F:protein serine/threonine phosphatase activity"/>
    <property type="evidence" value="ECO:0007669"/>
    <property type="project" value="UniProtKB-EC"/>
</dbReference>
<dbReference type="SUPFAM" id="SSF56300">
    <property type="entry name" value="Metallo-dependent phosphatases"/>
    <property type="match status" value="1"/>
</dbReference>
<dbReference type="EMBL" id="JACHXP010000001">
    <property type="protein sequence ID" value="MBB3189040.1"/>
    <property type="molecule type" value="Genomic_DNA"/>
</dbReference>
<name>A0A839V4U2_9GAMM</name>